<name>A0A6J4IKU1_9ACTN</name>
<dbReference type="AlphaFoldDB" id="A0A6J4IKU1"/>
<dbReference type="EMBL" id="CADCTF010000116">
    <property type="protein sequence ID" value="CAA9255289.1"/>
    <property type="molecule type" value="Genomic_DNA"/>
</dbReference>
<gene>
    <name evidence="2" type="ORF">AVDCRST_MAG50-2448</name>
</gene>
<evidence type="ECO:0000256" key="1">
    <source>
        <dbReference type="SAM" id="MobiDB-lite"/>
    </source>
</evidence>
<reference evidence="2" key="1">
    <citation type="submission" date="2020-02" db="EMBL/GenBank/DDBJ databases">
        <authorList>
            <person name="Meier V. D."/>
        </authorList>
    </citation>
    <scope>NUCLEOTIDE SEQUENCE</scope>
    <source>
        <strain evidence="2">AVDCRST_MAG50</strain>
    </source>
</reference>
<feature type="region of interest" description="Disordered" evidence="1">
    <location>
        <begin position="1"/>
        <end position="30"/>
    </location>
</feature>
<accession>A0A6J4IKU1</accession>
<sequence length="30" mass="3181">LTGARASSTHCRCRPVPSPITASRHRPAPP</sequence>
<feature type="non-terminal residue" evidence="2">
    <location>
        <position position="30"/>
    </location>
</feature>
<proteinExistence type="predicted"/>
<feature type="compositionally biased region" description="Polar residues" evidence="1">
    <location>
        <begin position="1"/>
        <end position="10"/>
    </location>
</feature>
<evidence type="ECO:0000313" key="2">
    <source>
        <dbReference type="EMBL" id="CAA9255289.1"/>
    </source>
</evidence>
<feature type="non-terminal residue" evidence="2">
    <location>
        <position position="1"/>
    </location>
</feature>
<organism evidence="2">
    <name type="scientific">uncultured Acidimicrobiales bacterium</name>
    <dbReference type="NCBI Taxonomy" id="310071"/>
    <lineage>
        <taxon>Bacteria</taxon>
        <taxon>Bacillati</taxon>
        <taxon>Actinomycetota</taxon>
        <taxon>Acidimicrobiia</taxon>
        <taxon>Acidimicrobiales</taxon>
        <taxon>environmental samples</taxon>
    </lineage>
</organism>
<protein>
    <submittedName>
        <fullName evidence="2">Uncharacterized protein</fullName>
    </submittedName>
</protein>